<evidence type="ECO:0000313" key="1">
    <source>
        <dbReference type="EMBL" id="KAJ2978408.1"/>
    </source>
</evidence>
<protein>
    <submittedName>
        <fullName evidence="1">Uncharacterized protein</fullName>
    </submittedName>
</protein>
<comment type="caution">
    <text evidence="1">The sequence shown here is derived from an EMBL/GenBank/DDBJ whole genome shotgun (WGS) entry which is preliminary data.</text>
</comment>
<reference evidence="1" key="1">
    <citation type="submission" date="2022-08" db="EMBL/GenBank/DDBJ databases">
        <title>Genome Sequence of Lecanicillium fungicola.</title>
        <authorList>
            <person name="Buettner E."/>
        </authorList>
    </citation>
    <scope>NUCLEOTIDE SEQUENCE</scope>
    <source>
        <strain evidence="1">Babe33</strain>
    </source>
</reference>
<sequence>MAASTDMPNLSYEKQARGNSQHYEDIALNFTLENEPVTLTPEDDRQCLRRVDMVMMPLMFLSFGLQYMDKACLTGAALFGIIEDLNLFDIVEINNKPALSLQKYTYCSLIFFWGYLLGVVPAVYFCQRLPIAKYIGATIFLWGGITVCTAAVTSYHGLLILRFFLGFTEAAVAPAFSLITAMWYKREEQPLRFAFWYSSTGIGALVGNLILYAIGHIHGSLAPWKYQFMVIGSITAVWGLIIILVLPDNPVKAKFLNKKMKVIAVERMRLELTGIENKSVKIYQIKEAFVDPKNWLGALFVFSINLANGAVGAFGSVITSGFGYSSFQSVLILGGLGVFIFMGLLGTGLAAVFIRNIRCICVFICCFPVIAGSVMIWKSTWVVKAVPLAGLFLLGFYPAAHVMTLSVISINTAGHTKKAVTAGLMWVAYCASNGIAPLTVRTTEKALHYPTTFKIILPTTSLSILLIATLYVFLRHENRKRDARAPIDDDQMAATAFLDLTDRENPAFRYRL</sequence>
<proteinExistence type="predicted"/>
<keyword evidence="2" id="KW-1185">Reference proteome</keyword>
<gene>
    <name evidence="1" type="ORF">NQ176_g3830</name>
</gene>
<dbReference type="Proteomes" id="UP001143910">
    <property type="component" value="Unassembled WGS sequence"/>
</dbReference>
<organism evidence="1 2">
    <name type="scientific">Zarea fungicola</name>
    <dbReference type="NCBI Taxonomy" id="93591"/>
    <lineage>
        <taxon>Eukaryota</taxon>
        <taxon>Fungi</taxon>
        <taxon>Dikarya</taxon>
        <taxon>Ascomycota</taxon>
        <taxon>Pezizomycotina</taxon>
        <taxon>Sordariomycetes</taxon>
        <taxon>Hypocreomycetidae</taxon>
        <taxon>Hypocreales</taxon>
        <taxon>Cordycipitaceae</taxon>
        <taxon>Zarea</taxon>
    </lineage>
</organism>
<dbReference type="EMBL" id="JANJQO010000378">
    <property type="protein sequence ID" value="KAJ2978408.1"/>
    <property type="molecule type" value="Genomic_DNA"/>
</dbReference>
<accession>A0ACC1NJ79</accession>
<evidence type="ECO:0000313" key="2">
    <source>
        <dbReference type="Proteomes" id="UP001143910"/>
    </source>
</evidence>
<name>A0ACC1NJ79_9HYPO</name>